<name>A0A249PEM2_9HYPH</name>
<reference evidence="2 3" key="1">
    <citation type="submission" date="2017-08" db="EMBL/GenBank/DDBJ databases">
        <title>Multipartite genome sequences of Sinorhizobium species nodulating soybeans.</title>
        <authorList>
            <person name="Tian C.F."/>
        </authorList>
    </citation>
    <scope>NUCLEOTIDE SEQUENCE [LARGE SCALE GENOMIC DNA]</scope>
    <source>
        <strain evidence="2 3">CCBAU 05684</strain>
    </source>
</reference>
<dbReference type="RefSeq" id="WP_034855904.1">
    <property type="nucleotide sequence ID" value="NZ_AJQT01000064.1"/>
</dbReference>
<dbReference type="OrthoDB" id="8283038at2"/>
<proteinExistence type="predicted"/>
<evidence type="ECO:0000313" key="2">
    <source>
        <dbReference type="EMBL" id="ASY64393.1"/>
    </source>
</evidence>
<dbReference type="STRING" id="716928.GCA_000261485_03308"/>
<protein>
    <recommendedName>
        <fullName evidence="4">Type I secretion protein</fullName>
    </recommendedName>
</protein>
<dbReference type="AlphaFoldDB" id="A0A249PEM2"/>
<dbReference type="eggNOG" id="ENOG502ZA9C">
    <property type="taxonomic scope" value="Bacteria"/>
</dbReference>
<evidence type="ECO:0000256" key="1">
    <source>
        <dbReference type="SAM" id="MobiDB-lite"/>
    </source>
</evidence>
<feature type="compositionally biased region" description="Basic and acidic residues" evidence="1">
    <location>
        <begin position="652"/>
        <end position="684"/>
    </location>
</feature>
<dbReference type="Proteomes" id="UP000217211">
    <property type="component" value="Chromosome"/>
</dbReference>
<dbReference type="KEGG" id="esj:SJ05684_c29630"/>
<keyword evidence="3" id="KW-1185">Reference proteome</keyword>
<accession>A0A249PEM2</accession>
<dbReference type="EMBL" id="CP023067">
    <property type="protein sequence ID" value="ASY64393.1"/>
    <property type="molecule type" value="Genomic_DNA"/>
</dbReference>
<feature type="region of interest" description="Disordered" evidence="1">
    <location>
        <begin position="644"/>
        <end position="690"/>
    </location>
</feature>
<sequence>MTLHFDKATEAIAHFIGLFEIKIEELRLREAHEEFQATQDDERNPPELPFVPVNVKAPYALGDFNPDIPYKPLAPELVGLDSLSYVGPLPPAFSAPGDIAAFAVPGPLPQHWSTAKSSSQKFDFHIDPPGSVALHSAQYIRLSDNDFVSIGGHGLSFDLRIDSSAMLANLIDTARQVSPLADAEEPGSPDAVLAFIDTASQQLEAFFAASDGAEGQVKAKSDTLEGTYVNGELVDEAPRLEDYLPEPDEADETANDAPILSFHASGSFAAGEGPVSPGASVELEAGGNTLVNSVVLTNNWLQSHVLAVAGDHVEFNAIVQINAWCDSDLVSPALNNWKLIGENPTQAFNIAMFKHLDPSPAEAGNAGSGDFPKAWAITEIKGDLLIMNWLEQFTFMTDEDVAILACAGATASIIAGGNTAVNNVSLAELGTYYDLIFVGGHVYDANIIQQLNILFDNDLVGPVDGFATSGEGSVSTGGNLLWNYAGIVEAGGAMSVAPMPQSYLNALDKLAGGKKSVPDDVLQDQVFAGMNGLKVLYISGNLLNLNYVKQTTILGDSDQVALAKSALVTGSDGDWSISTGSNVLVNHAGILDVDAGRTIYAGGDAYSDEVLVQAELIQDEPYLGGQNPDALVNEAVAFLGEDMMAPDPGPRPMDHGQSDFGRSHNDGTDKGLSDHASPHIDADPMHSMLA</sequence>
<evidence type="ECO:0008006" key="4">
    <source>
        <dbReference type="Google" id="ProtNLM"/>
    </source>
</evidence>
<gene>
    <name evidence="2" type="ORF">SJ05684_c29630</name>
</gene>
<organism evidence="2 3">
    <name type="scientific">Sinorhizobium sojae CCBAU 05684</name>
    <dbReference type="NCBI Taxonomy" id="716928"/>
    <lineage>
        <taxon>Bacteria</taxon>
        <taxon>Pseudomonadati</taxon>
        <taxon>Pseudomonadota</taxon>
        <taxon>Alphaproteobacteria</taxon>
        <taxon>Hyphomicrobiales</taxon>
        <taxon>Rhizobiaceae</taxon>
        <taxon>Sinorhizobium/Ensifer group</taxon>
        <taxon>Sinorhizobium</taxon>
    </lineage>
</organism>
<evidence type="ECO:0000313" key="3">
    <source>
        <dbReference type="Proteomes" id="UP000217211"/>
    </source>
</evidence>